<feature type="region of interest" description="Disordered" evidence="5">
    <location>
        <begin position="894"/>
        <end position="939"/>
    </location>
</feature>
<dbReference type="EMBL" id="HBIW01011728">
    <property type="protein sequence ID" value="CAE0694621.1"/>
    <property type="molecule type" value="Transcribed_RNA"/>
</dbReference>
<dbReference type="Pfam" id="PF00270">
    <property type="entry name" value="DEAD"/>
    <property type="match status" value="1"/>
</dbReference>
<dbReference type="GO" id="GO:0016787">
    <property type="term" value="F:hydrolase activity"/>
    <property type="evidence" value="ECO:0007669"/>
    <property type="project" value="UniProtKB-KW"/>
</dbReference>
<dbReference type="GO" id="GO:0005524">
    <property type="term" value="F:ATP binding"/>
    <property type="evidence" value="ECO:0007669"/>
    <property type="project" value="UniProtKB-KW"/>
</dbReference>
<organism evidence="8">
    <name type="scientific">Pelagomonas calceolata</name>
    <dbReference type="NCBI Taxonomy" id="35677"/>
    <lineage>
        <taxon>Eukaryota</taxon>
        <taxon>Sar</taxon>
        <taxon>Stramenopiles</taxon>
        <taxon>Ochrophyta</taxon>
        <taxon>Pelagophyceae</taxon>
        <taxon>Pelagomonadales</taxon>
        <taxon>Pelagomonadaceae</taxon>
        <taxon>Pelagomonas</taxon>
    </lineage>
</organism>
<dbReference type="PANTHER" id="PTHR47961:SF6">
    <property type="entry name" value="DNA-DIRECTED DNA POLYMERASE"/>
    <property type="match status" value="1"/>
</dbReference>
<proteinExistence type="predicted"/>
<evidence type="ECO:0000259" key="7">
    <source>
        <dbReference type="PROSITE" id="PS51194"/>
    </source>
</evidence>
<evidence type="ECO:0000313" key="8">
    <source>
        <dbReference type="EMBL" id="CAE0694621.1"/>
    </source>
</evidence>
<evidence type="ECO:0000256" key="5">
    <source>
        <dbReference type="SAM" id="MobiDB-lite"/>
    </source>
</evidence>
<dbReference type="InterPro" id="IPR001650">
    <property type="entry name" value="Helicase_C-like"/>
</dbReference>
<keyword evidence="10" id="KW-1185">Reference proteome</keyword>
<dbReference type="Proteomes" id="UP000789595">
    <property type="component" value="Unassembled WGS sequence"/>
</dbReference>
<keyword evidence="4" id="KW-0067">ATP-binding</keyword>
<dbReference type="OrthoDB" id="206806at2759"/>
<dbReference type="PANTHER" id="PTHR47961">
    <property type="entry name" value="DNA POLYMERASE THETA, PUTATIVE (AFU_ORTHOLOGUE AFUA_1G05260)-RELATED"/>
    <property type="match status" value="1"/>
</dbReference>
<dbReference type="GO" id="GO:0003676">
    <property type="term" value="F:nucleic acid binding"/>
    <property type="evidence" value="ECO:0007669"/>
    <property type="project" value="InterPro"/>
</dbReference>
<dbReference type="InterPro" id="IPR014001">
    <property type="entry name" value="Helicase_ATP-bd"/>
</dbReference>
<feature type="region of interest" description="Disordered" evidence="5">
    <location>
        <begin position="1"/>
        <end position="33"/>
    </location>
</feature>
<dbReference type="Gene3D" id="1.10.3380.20">
    <property type="match status" value="1"/>
</dbReference>
<name>A0A7S4E6Y8_9STRA</name>
<sequence>MLAPARVGGLRERRESERNKLQPQRFLKPTPRPAPILEDAADTPSLAVAFDKLGLPDAVRCAARFGCDRPYAWQWQALRQGVAHKNLVYSAPASGGKTLVAEALLARALWRHDHTPRVALFVVPKRALADEKAAELARHFSGDGSYGWRVRVCHGEAEDARRAREGSKARKPPALIDDARCDLAACTWESAAQFLQALLEKGGVELARKRLACVCVDEVHEMGTNRGATLESFLCKVACVGAPVVACTATASNLGALAAWLGAGLYETAECPTTVAIHLALAPPMPRRMMAPTEEVATRVWAEGGARVDERRLAVMAPADYDVGDAVVDKLCLDDPPGPVMLFVASRADARAAAVRLAERRWRESGAQDQEKAACRAALAERLRSASPPDAAHAADLRACCRHGVLFHHAGLAAAEREMVEAAFARKDCDVLCCTTTLAVGVHLPVARVVVKGGGQRRTGAELRQMIGRAGRAGFGTKRAPDAWIVCAGGNGERGAVGAEKLLGAAAPPILSRLRNDDDGLRRHVLEAVSGGLIARREVMAAFDGALDAGLPLRWLAARGFLRPGGANWKDPPGEAPSVLLDDTWEPTPLGAATVGAGLGPADALEVAAALRCRHGVDYGGVAPEYALLHRLYLTAPLQQNVLGGWAHWAAFGDALKDAGKGAREVFKLCGGCEAHVARRARGLAATAESEAKNVPGTPDRVCRRFALALLLHDRIGLGPGHHQGPVQQEDGTWGRNQTSSGTPSFAAAFAARYREHAGPDASLTKCEGGDVDNYSRDAATLARRLEYFCRKLAWLEAARACKSARGLLARGAPDELVRLMRASPGNITRARARALHDVGFESAADLAEADATDISAALYDAAAFDPSAAFADAAAARLAACIIADATKTAAREAALPVDDSGGGDDDDDESAARDSDEDSAPDPDLPEASDSDSMDGL</sequence>
<protein>
    <submittedName>
        <fullName evidence="8">Uncharacterized protein</fullName>
    </submittedName>
</protein>
<keyword evidence="1" id="KW-0547">Nucleotide-binding</keyword>
<dbReference type="SUPFAM" id="SSF52540">
    <property type="entry name" value="P-loop containing nucleoside triphosphate hydrolases"/>
    <property type="match status" value="1"/>
</dbReference>
<dbReference type="InterPro" id="IPR011545">
    <property type="entry name" value="DEAD/DEAH_box_helicase_dom"/>
</dbReference>
<evidence type="ECO:0000259" key="6">
    <source>
        <dbReference type="PROSITE" id="PS51192"/>
    </source>
</evidence>
<dbReference type="PROSITE" id="PS51192">
    <property type="entry name" value="HELICASE_ATP_BIND_1"/>
    <property type="match status" value="1"/>
</dbReference>
<feature type="compositionally biased region" description="Acidic residues" evidence="5">
    <location>
        <begin position="903"/>
        <end position="939"/>
    </location>
</feature>
<evidence type="ECO:0000256" key="4">
    <source>
        <dbReference type="ARBA" id="ARBA00022840"/>
    </source>
</evidence>
<dbReference type="Pfam" id="PF00271">
    <property type="entry name" value="Helicase_C"/>
    <property type="match status" value="1"/>
</dbReference>
<evidence type="ECO:0000313" key="9">
    <source>
        <dbReference type="EMBL" id="CAH0375465.1"/>
    </source>
</evidence>
<gene>
    <name evidence="8" type="ORF">PCAL00307_LOCUS10057</name>
    <name evidence="9" type="ORF">PECAL_4P28010</name>
</gene>
<reference evidence="9" key="2">
    <citation type="submission" date="2021-11" db="EMBL/GenBank/DDBJ databases">
        <authorList>
            <consortium name="Genoscope - CEA"/>
            <person name="William W."/>
        </authorList>
    </citation>
    <scope>NUCLEOTIDE SEQUENCE</scope>
</reference>
<evidence type="ECO:0000256" key="2">
    <source>
        <dbReference type="ARBA" id="ARBA00022801"/>
    </source>
</evidence>
<evidence type="ECO:0000256" key="3">
    <source>
        <dbReference type="ARBA" id="ARBA00022806"/>
    </source>
</evidence>
<accession>A0A7S4E6Y8</accession>
<dbReference type="InterPro" id="IPR027417">
    <property type="entry name" value="P-loop_NTPase"/>
</dbReference>
<dbReference type="InterPro" id="IPR050474">
    <property type="entry name" value="Hel308_SKI2-like"/>
</dbReference>
<feature type="domain" description="Helicase ATP-binding" evidence="6">
    <location>
        <begin position="78"/>
        <end position="269"/>
    </location>
</feature>
<feature type="compositionally biased region" description="Basic and acidic residues" evidence="5">
    <location>
        <begin position="9"/>
        <end position="20"/>
    </location>
</feature>
<dbReference type="Gene3D" id="3.40.50.300">
    <property type="entry name" value="P-loop containing nucleotide triphosphate hydrolases"/>
    <property type="match status" value="2"/>
</dbReference>
<dbReference type="SMART" id="SM00490">
    <property type="entry name" value="HELICc"/>
    <property type="match status" value="1"/>
</dbReference>
<evidence type="ECO:0000256" key="1">
    <source>
        <dbReference type="ARBA" id="ARBA00022741"/>
    </source>
</evidence>
<dbReference type="SUPFAM" id="SSF158702">
    <property type="entry name" value="Sec63 N-terminal domain-like"/>
    <property type="match status" value="1"/>
</dbReference>
<keyword evidence="3" id="KW-0347">Helicase</keyword>
<keyword evidence="2" id="KW-0378">Hydrolase</keyword>
<evidence type="ECO:0000313" key="10">
    <source>
        <dbReference type="Proteomes" id="UP000789595"/>
    </source>
</evidence>
<dbReference type="SMART" id="SM00487">
    <property type="entry name" value="DEXDc"/>
    <property type="match status" value="1"/>
</dbReference>
<dbReference type="PROSITE" id="PS51194">
    <property type="entry name" value="HELICASE_CTER"/>
    <property type="match status" value="1"/>
</dbReference>
<dbReference type="AlphaFoldDB" id="A0A7S4E6Y8"/>
<reference evidence="8" key="1">
    <citation type="submission" date="2021-01" db="EMBL/GenBank/DDBJ databases">
        <authorList>
            <person name="Corre E."/>
            <person name="Pelletier E."/>
            <person name="Niang G."/>
            <person name="Scheremetjew M."/>
            <person name="Finn R."/>
            <person name="Kale V."/>
            <person name="Holt S."/>
            <person name="Cochrane G."/>
            <person name="Meng A."/>
            <person name="Brown T."/>
            <person name="Cohen L."/>
        </authorList>
    </citation>
    <scope>NUCLEOTIDE SEQUENCE</scope>
    <source>
        <strain evidence="8">CCMP1756</strain>
    </source>
</reference>
<dbReference type="EMBL" id="CAKKNE010000004">
    <property type="protein sequence ID" value="CAH0375465.1"/>
    <property type="molecule type" value="Genomic_DNA"/>
</dbReference>
<feature type="domain" description="Helicase C-terminal" evidence="7">
    <location>
        <begin position="327"/>
        <end position="522"/>
    </location>
</feature>
<dbReference type="GO" id="GO:0004386">
    <property type="term" value="F:helicase activity"/>
    <property type="evidence" value="ECO:0007669"/>
    <property type="project" value="UniProtKB-KW"/>
</dbReference>